<organism evidence="1 2">
    <name type="scientific">Flavobacterium phage vB_FspS_tant8-1</name>
    <dbReference type="NCBI Taxonomy" id="2686278"/>
    <lineage>
        <taxon>Viruses</taxon>
        <taxon>Duplodnaviria</taxon>
        <taxon>Heunggongvirae</taxon>
        <taxon>Uroviricota</taxon>
        <taxon>Caudoviricetes</taxon>
        <taxon>Tantvirus</taxon>
        <taxon>Tantvirus tant</taxon>
    </lineage>
</organism>
<name>A0A6B9LP92_9CAUD</name>
<keyword evidence="2" id="KW-1185">Reference proteome</keyword>
<accession>A0A6B9LP92</accession>
<dbReference type="Proteomes" id="UP000464671">
    <property type="component" value="Segment"/>
</dbReference>
<reference evidence="1 2" key="1">
    <citation type="journal article" date="2020" name="Viruses">
        <title>Diversity and Host Interactions Among Virulent and Temperate Baltic Sea Flavobacterium Phages.</title>
        <authorList>
            <person name="Nilsson E."/>
            <person name="Bayfield O.W."/>
            <person name="Lundin D."/>
            <person name="Antson A.A."/>
            <person name="Holmfeldt K."/>
        </authorList>
    </citation>
    <scope>NUCLEOTIDE SEQUENCE [LARGE SCALE GENOMIC DNA]</scope>
</reference>
<protein>
    <submittedName>
        <fullName evidence="1">Uncharacterized protein</fullName>
    </submittedName>
</protein>
<evidence type="ECO:0000313" key="1">
    <source>
        <dbReference type="EMBL" id="QHB40968.1"/>
    </source>
</evidence>
<gene>
    <name evidence="1" type="ORF">tant81_gp037</name>
</gene>
<proteinExistence type="predicted"/>
<evidence type="ECO:0000313" key="2">
    <source>
        <dbReference type="Proteomes" id="UP000464671"/>
    </source>
</evidence>
<sequence length="151" mass="16903">MKKILILALCSSMMSAIAMENQIDVVEQKTETIDVKSTLAFGTDENTIPFVVELKQIHGETMMSAKLDAVSYCITNQSQIEFVLDDGNKVVMTNKNGIHCGSNSMFIFLLTDNQKETLKKSPVKSIVMKTDSGRIDLENIKDSKFFIEKLE</sequence>
<dbReference type="EMBL" id="MN812239">
    <property type="protein sequence ID" value="QHB40968.1"/>
    <property type="molecule type" value="Genomic_DNA"/>
</dbReference>